<evidence type="ECO:0008006" key="4">
    <source>
        <dbReference type="Google" id="ProtNLM"/>
    </source>
</evidence>
<dbReference type="Gene3D" id="1.25.40.10">
    <property type="entry name" value="Tetratricopeptide repeat domain"/>
    <property type="match status" value="1"/>
</dbReference>
<proteinExistence type="predicted"/>
<dbReference type="Pfam" id="PF13424">
    <property type="entry name" value="TPR_12"/>
    <property type="match status" value="1"/>
</dbReference>
<gene>
    <name evidence="2" type="ORF">SO802_008202</name>
</gene>
<dbReference type="PANTHER" id="PTHR12601:SF6">
    <property type="entry name" value="CLUSTERED MITOCHONDRIA PROTEIN HOMOLOG"/>
    <property type="match status" value="1"/>
</dbReference>
<evidence type="ECO:0000256" key="1">
    <source>
        <dbReference type="SAM" id="MobiDB-lite"/>
    </source>
</evidence>
<dbReference type="SUPFAM" id="SSF48452">
    <property type="entry name" value="TPR-like"/>
    <property type="match status" value="1"/>
</dbReference>
<comment type="caution">
    <text evidence="2">The sequence shown here is derived from an EMBL/GenBank/DDBJ whole genome shotgun (WGS) entry which is preliminary data.</text>
</comment>
<keyword evidence="3" id="KW-1185">Reference proteome</keyword>
<name>A0AAW2DBV3_9ROSI</name>
<organism evidence="2 3">
    <name type="scientific">Lithocarpus litseifolius</name>
    <dbReference type="NCBI Taxonomy" id="425828"/>
    <lineage>
        <taxon>Eukaryota</taxon>
        <taxon>Viridiplantae</taxon>
        <taxon>Streptophyta</taxon>
        <taxon>Embryophyta</taxon>
        <taxon>Tracheophyta</taxon>
        <taxon>Spermatophyta</taxon>
        <taxon>Magnoliopsida</taxon>
        <taxon>eudicotyledons</taxon>
        <taxon>Gunneridae</taxon>
        <taxon>Pentapetalae</taxon>
        <taxon>rosids</taxon>
        <taxon>fabids</taxon>
        <taxon>Fagales</taxon>
        <taxon>Fagaceae</taxon>
        <taxon>Lithocarpus</taxon>
    </lineage>
</organism>
<evidence type="ECO:0000313" key="3">
    <source>
        <dbReference type="Proteomes" id="UP001459277"/>
    </source>
</evidence>
<dbReference type="AlphaFoldDB" id="A0AAW2DBV3"/>
<evidence type="ECO:0000313" key="2">
    <source>
        <dbReference type="EMBL" id="KAL0006700.1"/>
    </source>
</evidence>
<protein>
    <recommendedName>
        <fullName evidence="4">Clustered mitochondria protein-like</fullName>
    </recommendedName>
</protein>
<dbReference type="GO" id="GO:0005737">
    <property type="term" value="C:cytoplasm"/>
    <property type="evidence" value="ECO:0007669"/>
    <property type="project" value="TreeGrafter"/>
</dbReference>
<dbReference type="InterPro" id="IPR027523">
    <property type="entry name" value="CLU_prot"/>
</dbReference>
<dbReference type="PANTHER" id="PTHR12601">
    <property type="entry name" value="EUKARYOTIC TRANSLATION INITIATION FACTOR 3 SUBUNIT EIF-3"/>
    <property type="match status" value="1"/>
</dbReference>
<dbReference type="InterPro" id="IPR011990">
    <property type="entry name" value="TPR-like_helical_dom_sf"/>
</dbReference>
<dbReference type="EMBL" id="JAZDWU010000003">
    <property type="protein sequence ID" value="KAL0006700.1"/>
    <property type="molecule type" value="Genomic_DNA"/>
</dbReference>
<feature type="region of interest" description="Disordered" evidence="1">
    <location>
        <begin position="204"/>
        <end position="266"/>
    </location>
</feature>
<sequence>MSRALLLLSLSSGPDHPDVAATFINVAMMYQDIGNMNTALRYLQEDLKKSERLLGEEHIQTAVCYHALAIAFNCLGAFKLSRPHEKKTYDILVKQLGEKDSRTRDSQNWMKTFKMRELQMNAQKQKGLALNAASAQKAIDILKAHPDFIQAFQAAATAGGSGTAEVRKKAAARGLLISPHGIPVQAMPPLTQLLNIINSGMTPDAIEGGETDGVKKEANGHPSNGPVDSKNDELTSGQEDQAPVGLGTGLASLDAKKQKAKAKAAA</sequence>
<dbReference type="Proteomes" id="UP001459277">
    <property type="component" value="Unassembled WGS sequence"/>
</dbReference>
<reference evidence="2 3" key="1">
    <citation type="submission" date="2024-01" db="EMBL/GenBank/DDBJ databases">
        <title>A telomere-to-telomere, gap-free genome of sweet tea (Lithocarpus litseifolius).</title>
        <authorList>
            <person name="Zhou J."/>
        </authorList>
    </citation>
    <scope>NUCLEOTIDE SEQUENCE [LARGE SCALE GENOMIC DNA]</scope>
    <source>
        <strain evidence="2">Zhou-2022a</strain>
        <tissue evidence="2">Leaf</tissue>
    </source>
</reference>
<accession>A0AAW2DBV3</accession>